<evidence type="ECO:0000313" key="5">
    <source>
        <dbReference type="Proteomes" id="UP001324115"/>
    </source>
</evidence>
<dbReference type="PANTHER" id="PTHR45651:SF68">
    <property type="entry name" value="ION TRANSPORT DOMAIN-CONTAINING PROTEIN"/>
    <property type="match status" value="1"/>
</dbReference>
<dbReference type="EMBL" id="JAXUIC010000009">
    <property type="protein sequence ID" value="KAK4571287.1"/>
    <property type="molecule type" value="Genomic_DNA"/>
</dbReference>
<feature type="region of interest" description="Disordered" evidence="2">
    <location>
        <begin position="1"/>
        <end position="47"/>
    </location>
</feature>
<keyword evidence="1" id="KW-0407">Ion channel</keyword>
<feature type="compositionally biased region" description="Basic and acidic residues" evidence="2">
    <location>
        <begin position="374"/>
        <end position="385"/>
    </location>
</feature>
<evidence type="ECO:0000313" key="4">
    <source>
        <dbReference type="EMBL" id="KAK4571287.1"/>
    </source>
</evidence>
<evidence type="ECO:0000256" key="3">
    <source>
        <dbReference type="SAM" id="Phobius"/>
    </source>
</evidence>
<reference evidence="4 5" key="1">
    <citation type="journal article" date="2023" name="G3 (Bethesda)">
        <title>A haplotype-resolved chromosome-scale genome for Quercus rubra L. provides insights into the genetics of adaptive traits for red oak species.</title>
        <authorList>
            <person name="Kapoor B."/>
            <person name="Jenkins J."/>
            <person name="Schmutz J."/>
            <person name="Zhebentyayeva T."/>
            <person name="Kuelheim C."/>
            <person name="Coggeshall M."/>
            <person name="Heim C."/>
            <person name="Lasky J.R."/>
            <person name="Leites L."/>
            <person name="Islam-Faridi N."/>
            <person name="Romero-Severson J."/>
            <person name="DeLeo V.L."/>
            <person name="Lucas S.M."/>
            <person name="Lazic D."/>
            <person name="Gailing O."/>
            <person name="Carlson J."/>
            <person name="Staton M."/>
        </authorList>
    </citation>
    <scope>NUCLEOTIDE SEQUENCE [LARGE SCALE GENOMIC DNA]</scope>
    <source>
        <strain evidence="4">Pseudo-F2</strain>
    </source>
</reference>
<feature type="transmembrane region" description="Helical" evidence="3">
    <location>
        <begin position="337"/>
        <end position="359"/>
    </location>
</feature>
<dbReference type="AlphaFoldDB" id="A0AAN7EG55"/>
<accession>A0AAN7EG55</accession>
<feature type="transmembrane region" description="Helical" evidence="3">
    <location>
        <begin position="219"/>
        <end position="240"/>
    </location>
</feature>
<dbReference type="GO" id="GO:0016020">
    <property type="term" value="C:membrane"/>
    <property type="evidence" value="ECO:0007669"/>
    <property type="project" value="UniProtKB-SubCell"/>
</dbReference>
<feature type="region of interest" description="Disordered" evidence="2">
    <location>
        <begin position="374"/>
        <end position="432"/>
    </location>
</feature>
<name>A0AAN7EG55_QUERU</name>
<feature type="compositionally biased region" description="Polar residues" evidence="2">
    <location>
        <begin position="1"/>
        <end position="13"/>
    </location>
</feature>
<feature type="transmembrane region" description="Helical" evidence="3">
    <location>
        <begin position="58"/>
        <end position="80"/>
    </location>
</feature>
<dbReference type="PANTHER" id="PTHR45651">
    <property type="entry name" value="CYCLIC NUCLEOTIDE-GATED ION CHANNEL 15-RELATED-RELATED"/>
    <property type="match status" value="1"/>
</dbReference>
<keyword evidence="5" id="KW-1185">Reference proteome</keyword>
<dbReference type="Gene3D" id="1.10.287.70">
    <property type="match status" value="1"/>
</dbReference>
<organism evidence="4 5">
    <name type="scientific">Quercus rubra</name>
    <name type="common">Northern red oak</name>
    <name type="synonym">Quercus borealis</name>
    <dbReference type="NCBI Taxonomy" id="3512"/>
    <lineage>
        <taxon>Eukaryota</taxon>
        <taxon>Viridiplantae</taxon>
        <taxon>Streptophyta</taxon>
        <taxon>Embryophyta</taxon>
        <taxon>Tracheophyta</taxon>
        <taxon>Spermatophyta</taxon>
        <taxon>Magnoliopsida</taxon>
        <taxon>eudicotyledons</taxon>
        <taxon>Gunneridae</taxon>
        <taxon>Pentapetalae</taxon>
        <taxon>rosids</taxon>
        <taxon>fabids</taxon>
        <taxon>Fagales</taxon>
        <taxon>Fagaceae</taxon>
        <taxon>Quercus</taxon>
    </lineage>
</organism>
<dbReference type="SUPFAM" id="SSF81324">
    <property type="entry name" value="Voltage-gated potassium channels"/>
    <property type="match status" value="1"/>
</dbReference>
<keyword evidence="3" id="KW-1133">Transmembrane helix</keyword>
<feature type="transmembrane region" description="Helical" evidence="3">
    <location>
        <begin position="96"/>
        <end position="117"/>
    </location>
</feature>
<keyword evidence="1" id="KW-0813">Transport</keyword>
<evidence type="ECO:0000256" key="1">
    <source>
        <dbReference type="ARBA" id="ARBA00023303"/>
    </source>
</evidence>
<feature type="compositionally biased region" description="Basic residues" evidence="2">
    <location>
        <begin position="386"/>
        <end position="397"/>
    </location>
</feature>
<evidence type="ECO:0008006" key="6">
    <source>
        <dbReference type="Google" id="ProtNLM"/>
    </source>
</evidence>
<sequence>MSNRGSPQENGESMNRETENEDSGDINGPVHEAAESQHSNNDNHEGERRTKRIIRRHVWNYLFLFSCVIAAIVDPLFFYIPVINDSKRCLLLEKKLWTAVFVFRMVTDVIYLVHIALRSRMDFKICVKTRSNICCSNTNLCASVRRCFSFLIDVFVVLPIPQVVFPFIFKEMRSTRPSEIIKSLNTLVLFQYVPRIRQIYLSWRNLPRNAGKLDGWIKALFNFFLYILASHVIGAFWYFFSIQRETACWHLVCGNLNGCGNSFSCANTDSSVNYEFLDDRCPINTPNTTKFNFGIFLEALQSGIVQSSNLPQKFFYCFWWGLRNLSSFGQGLQTSNYLWESCFSIFISILGLLQFLYFLENLKTYIKLATKSSDKNGKTSKEEHKNRRGKINWKARKLLPCFQPDSRRKKEKSSQSKGTSDGDAMLPSSSAT</sequence>
<comment type="caution">
    <text evidence="4">The sequence shown here is derived from an EMBL/GenBank/DDBJ whole genome shotgun (WGS) entry which is preliminary data.</text>
</comment>
<dbReference type="Proteomes" id="UP001324115">
    <property type="component" value="Unassembled WGS sequence"/>
</dbReference>
<protein>
    <recommendedName>
        <fullName evidence="6">Ion transport domain-containing protein</fullName>
    </recommendedName>
</protein>
<dbReference type="GO" id="GO:0005216">
    <property type="term" value="F:monoatomic ion channel activity"/>
    <property type="evidence" value="ECO:0007669"/>
    <property type="project" value="InterPro"/>
</dbReference>
<keyword evidence="1" id="KW-0406">Ion transport</keyword>
<evidence type="ECO:0000256" key="2">
    <source>
        <dbReference type="SAM" id="MobiDB-lite"/>
    </source>
</evidence>
<feature type="compositionally biased region" description="Basic and acidic residues" evidence="2">
    <location>
        <begin position="405"/>
        <end position="414"/>
    </location>
</feature>
<keyword evidence="3" id="KW-0812">Transmembrane</keyword>
<proteinExistence type="predicted"/>
<gene>
    <name evidence="4" type="ORF">RGQ29_029907</name>
</gene>
<feature type="transmembrane region" description="Helical" evidence="3">
    <location>
        <begin position="147"/>
        <end position="168"/>
    </location>
</feature>
<keyword evidence="3" id="KW-0472">Membrane</keyword>